<dbReference type="InterPro" id="IPR032675">
    <property type="entry name" value="LRR_dom_sf"/>
</dbReference>
<evidence type="ECO:0000259" key="5">
    <source>
        <dbReference type="Pfam" id="PF00931"/>
    </source>
</evidence>
<accession>A0AAV5IGN1</accession>
<dbReference type="GO" id="GO:0051707">
    <property type="term" value="P:response to other organism"/>
    <property type="evidence" value="ECO:0007669"/>
    <property type="project" value="UniProtKB-ARBA"/>
</dbReference>
<protein>
    <submittedName>
        <fullName evidence="9">Uncharacterized protein</fullName>
    </submittedName>
</protein>
<dbReference type="FunFam" id="3.40.50.300:FF:001091">
    <property type="entry name" value="Probable disease resistance protein At1g61300"/>
    <property type="match status" value="1"/>
</dbReference>
<dbReference type="CDD" id="cd14798">
    <property type="entry name" value="RX-CC_like"/>
    <property type="match status" value="1"/>
</dbReference>
<dbReference type="InterPro" id="IPR002182">
    <property type="entry name" value="NB-ARC"/>
</dbReference>
<evidence type="ECO:0000256" key="3">
    <source>
        <dbReference type="ARBA" id="ARBA00022821"/>
    </source>
</evidence>
<dbReference type="SUPFAM" id="SSF52058">
    <property type="entry name" value="L domain-like"/>
    <property type="match status" value="1"/>
</dbReference>
<dbReference type="InterPro" id="IPR036388">
    <property type="entry name" value="WH-like_DNA-bd_sf"/>
</dbReference>
<dbReference type="Gene3D" id="1.10.8.430">
    <property type="entry name" value="Helical domain of apoptotic protease-activating factors"/>
    <property type="match status" value="1"/>
</dbReference>
<evidence type="ECO:0000259" key="8">
    <source>
        <dbReference type="Pfam" id="PF23598"/>
    </source>
</evidence>
<keyword evidence="4" id="KW-0067">ATP-binding</keyword>
<dbReference type="Gene3D" id="1.20.5.4130">
    <property type="match status" value="1"/>
</dbReference>
<comment type="caution">
    <text evidence="9">The sequence shown here is derived from an EMBL/GenBank/DDBJ whole genome shotgun (WGS) entry which is preliminary data.</text>
</comment>
<dbReference type="Gene3D" id="1.10.10.10">
    <property type="entry name" value="Winged helix-like DNA-binding domain superfamily/Winged helix DNA-binding domain"/>
    <property type="match status" value="1"/>
</dbReference>
<dbReference type="PRINTS" id="PR00364">
    <property type="entry name" value="DISEASERSIST"/>
</dbReference>
<dbReference type="EMBL" id="BPVZ01000011">
    <property type="protein sequence ID" value="GKU96977.1"/>
    <property type="molecule type" value="Genomic_DNA"/>
</dbReference>
<evidence type="ECO:0000259" key="6">
    <source>
        <dbReference type="Pfam" id="PF18052"/>
    </source>
</evidence>
<dbReference type="SUPFAM" id="SSF52540">
    <property type="entry name" value="P-loop containing nucleoside triphosphate hydrolases"/>
    <property type="match status" value="1"/>
</dbReference>
<feature type="domain" description="Disease resistance protein winged helix" evidence="7">
    <location>
        <begin position="438"/>
        <end position="505"/>
    </location>
</feature>
<dbReference type="InterPro" id="IPR058922">
    <property type="entry name" value="WHD_DRP"/>
</dbReference>
<dbReference type="GO" id="GO:0043531">
    <property type="term" value="F:ADP binding"/>
    <property type="evidence" value="ECO:0007669"/>
    <property type="project" value="InterPro"/>
</dbReference>
<dbReference type="PANTHER" id="PTHR36766:SF45">
    <property type="entry name" value="NB-ARC DOMAIN-CONTAINING PROTEIN"/>
    <property type="match status" value="1"/>
</dbReference>
<dbReference type="Pfam" id="PF23559">
    <property type="entry name" value="WHD_DRP"/>
    <property type="match status" value="1"/>
</dbReference>
<dbReference type="InterPro" id="IPR055414">
    <property type="entry name" value="LRR_R13L4/SHOC2-like"/>
</dbReference>
<keyword evidence="3" id="KW-0611">Plant defense</keyword>
<reference evidence="9 10" key="1">
    <citation type="journal article" date="2021" name="Commun. Biol.">
        <title>The genome of Shorea leprosula (Dipterocarpaceae) highlights the ecological relevance of drought in aseasonal tropical rainforests.</title>
        <authorList>
            <person name="Ng K.K.S."/>
            <person name="Kobayashi M.J."/>
            <person name="Fawcett J.A."/>
            <person name="Hatakeyama M."/>
            <person name="Paape T."/>
            <person name="Ng C.H."/>
            <person name="Ang C.C."/>
            <person name="Tnah L.H."/>
            <person name="Lee C.T."/>
            <person name="Nishiyama T."/>
            <person name="Sese J."/>
            <person name="O'Brien M.J."/>
            <person name="Copetti D."/>
            <person name="Mohd Noor M.I."/>
            <person name="Ong R.C."/>
            <person name="Putra M."/>
            <person name="Sireger I.Z."/>
            <person name="Indrioko S."/>
            <person name="Kosugi Y."/>
            <person name="Izuno A."/>
            <person name="Isagi Y."/>
            <person name="Lee S.L."/>
            <person name="Shimizu K.K."/>
        </authorList>
    </citation>
    <scope>NUCLEOTIDE SEQUENCE [LARGE SCALE GENOMIC DNA]</scope>
    <source>
        <strain evidence="9">214</strain>
    </source>
</reference>
<evidence type="ECO:0000256" key="2">
    <source>
        <dbReference type="ARBA" id="ARBA00022741"/>
    </source>
</evidence>
<keyword evidence="2" id="KW-0547">Nucleotide-binding</keyword>
<dbReference type="Proteomes" id="UP001054252">
    <property type="component" value="Unassembled WGS sequence"/>
</dbReference>
<dbReference type="InterPro" id="IPR042197">
    <property type="entry name" value="Apaf_helical"/>
</dbReference>
<feature type="domain" description="Disease resistance N-terminal" evidence="6">
    <location>
        <begin position="5"/>
        <end position="88"/>
    </location>
</feature>
<dbReference type="GO" id="GO:0006952">
    <property type="term" value="P:defense response"/>
    <property type="evidence" value="ECO:0007669"/>
    <property type="project" value="UniProtKB-KW"/>
</dbReference>
<organism evidence="9 10">
    <name type="scientific">Rubroshorea leprosula</name>
    <dbReference type="NCBI Taxonomy" id="152421"/>
    <lineage>
        <taxon>Eukaryota</taxon>
        <taxon>Viridiplantae</taxon>
        <taxon>Streptophyta</taxon>
        <taxon>Embryophyta</taxon>
        <taxon>Tracheophyta</taxon>
        <taxon>Spermatophyta</taxon>
        <taxon>Magnoliopsida</taxon>
        <taxon>eudicotyledons</taxon>
        <taxon>Gunneridae</taxon>
        <taxon>Pentapetalae</taxon>
        <taxon>rosids</taxon>
        <taxon>malvids</taxon>
        <taxon>Malvales</taxon>
        <taxon>Dipterocarpaceae</taxon>
        <taxon>Rubroshorea</taxon>
    </lineage>
</organism>
<keyword evidence="1" id="KW-0677">Repeat</keyword>
<feature type="domain" description="Disease resistance R13L4/SHOC-2-like LRR" evidence="8">
    <location>
        <begin position="582"/>
        <end position="751"/>
    </location>
</feature>
<sequence>MAEAIVSSILEQITTIICQGVLEEGRLLIGIKGDLRNLRNTLTSIRALLEDAEEKQISNGPVQLWLDRLKEESFDMEDALDEWRTVLLTDGAENACFLWRKVPAFLRCFSFHPVRYHRIARNIKEINGRLDKIAQDKDRYQLTRTKMISRLPSQRESKSFIDESSLLGRDDVKNEIISHLLCEASKEEEGSPIQTISIVGMGGIGKTAVAQLVYHDKNVKQHFTSRVWTHVSNIFYERKVAKDIIVGLQGLEKQATLQLLESFQLDALLDEVRKSLEGKKYLLVLDDVWTEKEKDFEGLNATFKCGAPGSRILVTTRSNTVATIMGRSHNIPLNTLSPEICWSIISKIALSEKDQETCEEFKPVGLKIAEKCGGLPLVAKTLGGLLRFKTGIQGWENVLNSDLWRMEIIHKEVFVPLLLSYYDLPSPVRQCFTYFAFYDKHTSFSVYHMLSVWMAQGYLGLDDDNSPLEQKGIEYFQCLMDRCFIQGFDFEDRFFEIHDWVHEFAFFLTRGGCIRLEVSEGNRSLPMNCERTQERTPRHLTVMVEKGFNFPEFIPDAEKLRSVVSYGSDDHAPISEKAMHNLFNQAKRLRVVDMGWGYHGSAIPEDIRNLLHLRFLSLPSSKNLKRLPKALFRLHNLEHLSLYLCSNLERLPDEIGNLVNLKLLDTEGCNKLASYPKEVVRLTRLTQLLGLIVRIDRDDPEEFSIGDLANLNKLLVLSMKIVGNKINVGEAKKVKLPHLQEVKILVEGDIADADDHVILESLNMSFVPRHSFQKDYFMFNGFNASRNEW</sequence>
<proteinExistence type="predicted"/>
<feature type="domain" description="NB-ARC" evidence="5">
    <location>
        <begin position="173"/>
        <end position="354"/>
    </location>
</feature>
<evidence type="ECO:0000259" key="7">
    <source>
        <dbReference type="Pfam" id="PF23559"/>
    </source>
</evidence>
<dbReference type="Pfam" id="PF18052">
    <property type="entry name" value="Rx_N"/>
    <property type="match status" value="1"/>
</dbReference>
<dbReference type="InterPro" id="IPR038005">
    <property type="entry name" value="RX-like_CC"/>
</dbReference>
<dbReference type="PANTHER" id="PTHR36766">
    <property type="entry name" value="PLANT BROAD-SPECTRUM MILDEW RESISTANCE PROTEIN RPW8"/>
    <property type="match status" value="1"/>
</dbReference>
<evidence type="ECO:0000256" key="1">
    <source>
        <dbReference type="ARBA" id="ARBA00022737"/>
    </source>
</evidence>
<dbReference type="GO" id="GO:0005524">
    <property type="term" value="F:ATP binding"/>
    <property type="evidence" value="ECO:0007669"/>
    <property type="project" value="UniProtKB-KW"/>
</dbReference>
<dbReference type="AlphaFoldDB" id="A0AAV5IGN1"/>
<evidence type="ECO:0000313" key="9">
    <source>
        <dbReference type="EMBL" id="GKU96977.1"/>
    </source>
</evidence>
<name>A0AAV5IGN1_9ROSI</name>
<evidence type="ECO:0000256" key="4">
    <source>
        <dbReference type="ARBA" id="ARBA00022840"/>
    </source>
</evidence>
<dbReference type="Pfam" id="PF23598">
    <property type="entry name" value="LRR_14"/>
    <property type="match status" value="1"/>
</dbReference>
<evidence type="ECO:0000313" key="10">
    <source>
        <dbReference type="Proteomes" id="UP001054252"/>
    </source>
</evidence>
<dbReference type="InterPro" id="IPR027417">
    <property type="entry name" value="P-loop_NTPase"/>
</dbReference>
<keyword evidence="10" id="KW-1185">Reference proteome</keyword>
<gene>
    <name evidence="9" type="ORF">SLEP1_g10158</name>
</gene>
<dbReference type="Gene3D" id="3.80.10.10">
    <property type="entry name" value="Ribonuclease Inhibitor"/>
    <property type="match status" value="1"/>
</dbReference>
<dbReference type="Gene3D" id="3.40.50.300">
    <property type="entry name" value="P-loop containing nucleotide triphosphate hydrolases"/>
    <property type="match status" value="1"/>
</dbReference>
<dbReference type="InterPro" id="IPR041118">
    <property type="entry name" value="Rx_N"/>
</dbReference>
<dbReference type="Pfam" id="PF00931">
    <property type="entry name" value="NB-ARC"/>
    <property type="match status" value="1"/>
</dbReference>